<evidence type="ECO:0000313" key="2">
    <source>
        <dbReference type="Proteomes" id="UP001226084"/>
    </source>
</evidence>
<accession>A0AAP5AE14</accession>
<evidence type="ECO:0000313" key="1">
    <source>
        <dbReference type="EMBL" id="MDQ1107172.1"/>
    </source>
</evidence>
<gene>
    <name evidence="1" type="ORF">QE424_000331</name>
</gene>
<dbReference type="Proteomes" id="UP001226084">
    <property type="component" value="Unassembled WGS sequence"/>
</dbReference>
<dbReference type="EMBL" id="JAUTAS010000001">
    <property type="protein sequence ID" value="MDQ1107172.1"/>
    <property type="molecule type" value="Genomic_DNA"/>
</dbReference>
<sequence length="34" mass="3921">MVWKSNRGEYGLDDLGMVDWYEQAKACGEWRGIG</sequence>
<dbReference type="AlphaFoldDB" id="A0AAP5AE14"/>
<organism evidence="1 2">
    <name type="scientific">Stenotrophomonas rhizophila</name>
    <dbReference type="NCBI Taxonomy" id="216778"/>
    <lineage>
        <taxon>Bacteria</taxon>
        <taxon>Pseudomonadati</taxon>
        <taxon>Pseudomonadota</taxon>
        <taxon>Gammaproteobacteria</taxon>
        <taxon>Lysobacterales</taxon>
        <taxon>Lysobacteraceae</taxon>
        <taxon>Stenotrophomonas</taxon>
    </lineage>
</organism>
<protein>
    <submittedName>
        <fullName evidence="1">Uncharacterized protein</fullName>
    </submittedName>
</protein>
<name>A0AAP5AE14_9GAMM</name>
<reference evidence="1" key="1">
    <citation type="submission" date="2023-07" db="EMBL/GenBank/DDBJ databases">
        <title>Functional and genomic diversity of the sorghum phyllosphere microbiome.</title>
        <authorList>
            <person name="Shade A."/>
        </authorList>
    </citation>
    <scope>NUCLEOTIDE SEQUENCE</scope>
    <source>
        <strain evidence="1">SORGH_AS_0457</strain>
    </source>
</reference>
<comment type="caution">
    <text evidence="1">The sequence shown here is derived from an EMBL/GenBank/DDBJ whole genome shotgun (WGS) entry which is preliminary data.</text>
</comment>
<proteinExistence type="predicted"/>